<dbReference type="PROSITE" id="PS50297">
    <property type="entry name" value="ANK_REP_REGION"/>
    <property type="match status" value="4"/>
</dbReference>
<feature type="repeat" description="ANK" evidence="4">
    <location>
        <begin position="173"/>
        <end position="205"/>
    </location>
</feature>
<dbReference type="PROSITE" id="PS50088">
    <property type="entry name" value="ANK_REPEAT"/>
    <property type="match status" value="4"/>
</dbReference>
<evidence type="ECO:0000256" key="5">
    <source>
        <dbReference type="SAM" id="MobiDB-lite"/>
    </source>
</evidence>
<dbReference type="AlphaFoldDB" id="A0A9Q5N3T8"/>
<feature type="repeat" description="ANK" evidence="4">
    <location>
        <begin position="69"/>
        <end position="101"/>
    </location>
</feature>
<comment type="caution">
    <text evidence="6">The sequence shown here is derived from an EMBL/GenBank/DDBJ whole genome shotgun (WGS) entry which is preliminary data.</text>
</comment>
<dbReference type="SMART" id="SM00248">
    <property type="entry name" value="ANK"/>
    <property type="match status" value="4"/>
</dbReference>
<dbReference type="PANTHER" id="PTHR24161">
    <property type="entry name" value="ANK_REP_REGION DOMAIN-CONTAINING PROTEIN-RELATED"/>
    <property type="match status" value="1"/>
</dbReference>
<evidence type="ECO:0000313" key="7">
    <source>
        <dbReference type="Proteomes" id="UP000757232"/>
    </source>
</evidence>
<evidence type="ECO:0000313" key="6">
    <source>
        <dbReference type="EMBL" id="OCB84736.1"/>
    </source>
</evidence>
<dbReference type="PANTHER" id="PTHR24161:SF85">
    <property type="entry name" value="PALMITOYLTRANSFERASE HIP14"/>
    <property type="match status" value="1"/>
</dbReference>
<dbReference type="InterPro" id="IPR036770">
    <property type="entry name" value="Ankyrin_rpt-contain_sf"/>
</dbReference>
<dbReference type="Pfam" id="PF12796">
    <property type="entry name" value="Ank_2"/>
    <property type="match status" value="2"/>
</dbReference>
<organism evidence="6 7">
    <name type="scientific">Sanghuangporus baumii</name>
    <name type="common">Phellinus baumii</name>
    <dbReference type="NCBI Taxonomy" id="108892"/>
    <lineage>
        <taxon>Eukaryota</taxon>
        <taxon>Fungi</taxon>
        <taxon>Dikarya</taxon>
        <taxon>Basidiomycota</taxon>
        <taxon>Agaricomycotina</taxon>
        <taxon>Agaricomycetes</taxon>
        <taxon>Hymenochaetales</taxon>
        <taxon>Hymenochaetaceae</taxon>
        <taxon>Sanghuangporus</taxon>
    </lineage>
</organism>
<gene>
    <name evidence="6" type="ORF">A7U60_g8260</name>
</gene>
<name>A0A9Q5N3T8_SANBA</name>
<feature type="compositionally biased region" description="Basic and acidic residues" evidence="5">
    <location>
        <begin position="219"/>
        <end position="229"/>
    </location>
</feature>
<dbReference type="Gene3D" id="1.25.40.20">
    <property type="entry name" value="Ankyrin repeat-containing domain"/>
    <property type="match status" value="3"/>
</dbReference>
<evidence type="ECO:0000256" key="4">
    <source>
        <dbReference type="PROSITE-ProRule" id="PRU00023"/>
    </source>
</evidence>
<dbReference type="GO" id="GO:0019706">
    <property type="term" value="F:protein-cysteine S-palmitoyltransferase activity"/>
    <property type="evidence" value="ECO:0007669"/>
    <property type="project" value="UniProtKB-EC"/>
</dbReference>
<sequence>MALSIHNAARRNQLSLLRTLVEENEALVNAKDDDGRTALHCAAASSEDTLEVVTYLLEHGAEVNSQDPSGWTPLHCAVSAGHEAVVKELIGAGANINERTGQGMTPLHYAASKNHIDIGKLLIEKGADYNARNNANQLPLHRAATTGSTGFVHLLLHPPEGRPKPRLNTGDRVGNTPLHLAMESGHAEVAVMLIEVGADRDRTNVDGQTPEQLEGIGEQEQRRVREYVQDRCGPPPS</sequence>
<dbReference type="EMBL" id="LNZH02000214">
    <property type="protein sequence ID" value="OCB84736.1"/>
    <property type="molecule type" value="Genomic_DNA"/>
</dbReference>
<dbReference type="EC" id="2.3.1.225" evidence="1"/>
<dbReference type="InterPro" id="IPR002110">
    <property type="entry name" value="Ankyrin_rpt"/>
</dbReference>
<keyword evidence="2" id="KW-0677">Repeat</keyword>
<evidence type="ECO:0000256" key="2">
    <source>
        <dbReference type="ARBA" id="ARBA00022737"/>
    </source>
</evidence>
<protein>
    <recommendedName>
        <fullName evidence="1">protein S-acyltransferase</fullName>
        <ecNumber evidence="1">2.3.1.225</ecNumber>
    </recommendedName>
</protein>
<feature type="repeat" description="ANK" evidence="4">
    <location>
        <begin position="102"/>
        <end position="134"/>
    </location>
</feature>
<keyword evidence="3 4" id="KW-0040">ANK repeat</keyword>
<evidence type="ECO:0000256" key="3">
    <source>
        <dbReference type="ARBA" id="ARBA00023043"/>
    </source>
</evidence>
<feature type="region of interest" description="Disordered" evidence="5">
    <location>
        <begin position="199"/>
        <end position="237"/>
    </location>
</feature>
<dbReference type="PRINTS" id="PR01415">
    <property type="entry name" value="ANKYRIN"/>
</dbReference>
<reference evidence="6" key="1">
    <citation type="submission" date="2016-06" db="EMBL/GenBank/DDBJ databases">
        <title>Draft Genome sequence of the fungus Inonotus baumii.</title>
        <authorList>
            <person name="Zhu H."/>
            <person name="Lin W."/>
        </authorList>
    </citation>
    <scope>NUCLEOTIDE SEQUENCE</scope>
    <source>
        <strain evidence="6">821</strain>
    </source>
</reference>
<dbReference type="SUPFAM" id="SSF48403">
    <property type="entry name" value="Ankyrin repeat"/>
    <property type="match status" value="1"/>
</dbReference>
<accession>A0A9Q5N3T8</accession>
<evidence type="ECO:0000256" key="1">
    <source>
        <dbReference type="ARBA" id="ARBA00012210"/>
    </source>
</evidence>
<proteinExistence type="predicted"/>
<dbReference type="OrthoDB" id="539213at2759"/>
<feature type="repeat" description="ANK" evidence="4">
    <location>
        <begin position="34"/>
        <end position="68"/>
    </location>
</feature>
<keyword evidence="7" id="KW-1185">Reference proteome</keyword>
<dbReference type="Proteomes" id="UP000757232">
    <property type="component" value="Unassembled WGS sequence"/>
</dbReference>